<gene>
    <name evidence="3" type="ORF">B9G39_15385</name>
</gene>
<feature type="transmembrane region" description="Helical" evidence="1">
    <location>
        <begin position="165"/>
        <end position="187"/>
    </location>
</feature>
<protein>
    <recommendedName>
        <fullName evidence="2">Acyltransferase 3 domain-containing protein</fullName>
    </recommendedName>
</protein>
<dbReference type="Pfam" id="PF01757">
    <property type="entry name" value="Acyl_transf_3"/>
    <property type="match status" value="1"/>
</dbReference>
<feature type="domain" description="Acyltransferase 3" evidence="2">
    <location>
        <begin position="4"/>
        <end position="335"/>
    </location>
</feature>
<evidence type="ECO:0000256" key="1">
    <source>
        <dbReference type="SAM" id="Phobius"/>
    </source>
</evidence>
<evidence type="ECO:0000313" key="3">
    <source>
        <dbReference type="EMBL" id="RDH44704.1"/>
    </source>
</evidence>
<feature type="transmembrane region" description="Helical" evidence="1">
    <location>
        <begin position="124"/>
        <end position="144"/>
    </location>
</feature>
<dbReference type="InterPro" id="IPR050623">
    <property type="entry name" value="Glucan_succinyl_AcylTrfase"/>
</dbReference>
<evidence type="ECO:0000313" key="4">
    <source>
        <dbReference type="Proteomes" id="UP000257039"/>
    </source>
</evidence>
<dbReference type="PANTHER" id="PTHR36927">
    <property type="entry name" value="BLR4337 PROTEIN"/>
    <property type="match status" value="1"/>
</dbReference>
<keyword evidence="1" id="KW-1133">Transmembrane helix</keyword>
<feature type="transmembrane region" description="Helical" evidence="1">
    <location>
        <begin position="86"/>
        <end position="104"/>
    </location>
</feature>
<keyword evidence="4" id="KW-1185">Reference proteome</keyword>
<feature type="transmembrane region" description="Helical" evidence="1">
    <location>
        <begin position="318"/>
        <end position="342"/>
    </location>
</feature>
<organism evidence="3 4">
    <name type="scientific">Zooshikella ganghwensis</name>
    <dbReference type="NCBI Taxonomy" id="202772"/>
    <lineage>
        <taxon>Bacteria</taxon>
        <taxon>Pseudomonadati</taxon>
        <taxon>Pseudomonadota</taxon>
        <taxon>Gammaproteobacteria</taxon>
        <taxon>Oceanospirillales</taxon>
        <taxon>Zooshikellaceae</taxon>
        <taxon>Zooshikella</taxon>
    </lineage>
</organism>
<dbReference type="PANTHER" id="PTHR36927:SF3">
    <property type="entry name" value="GLUCANS BIOSYNTHESIS PROTEIN C"/>
    <property type="match status" value="1"/>
</dbReference>
<reference evidence="3 4" key="1">
    <citation type="submission" date="2017-04" db="EMBL/GenBank/DDBJ databases">
        <title>Draft genome sequence of Zooshikella ganghwensis VG4 isolated from Red Sea sediments.</title>
        <authorList>
            <person name="Rehman Z."/>
            <person name="Alam I."/>
            <person name="Kamau A."/>
            <person name="Bajic V."/>
            <person name="Leiknes T."/>
        </authorList>
    </citation>
    <scope>NUCLEOTIDE SEQUENCE [LARGE SCALE GENOMIC DNA]</scope>
    <source>
        <strain evidence="3 4">VG4</strain>
    </source>
</reference>
<proteinExistence type="predicted"/>
<sequence>MRLYYMDAMRSTLMLLGVVLHAAQIYNPDHVWKVVSSERAVFFSELSQVIHLFRMPAFFIVSGFFCLMTVVKYGEPVFIKLRSKRIIIPLVSTVLLINSVQEYLLGNFTLQRFFLGSGWVSHLWFLINLCWYFLFTVLLVWVARQLPFFKGMFAISASEILSRRCLILLLPMYDFFVIGLGKVIPIYSISLGGITLFSFLIYLQYFLFGLFLYRNKNMQCIFSSFQWLYLFLLVSACVSLAIVPKLFSGLGLEVVEVYLQGLITWLSCQFCFCFFSKLFNRQSRVFFYLSDASYSIYLFHHLIVICLGLWVVQLELNMYFGFSLIVACAMLLSLCIHHFLILRLPLLRLLFNGK</sequence>
<dbReference type="AlphaFoldDB" id="A0A4P9VQQ8"/>
<dbReference type="InterPro" id="IPR002656">
    <property type="entry name" value="Acyl_transf_3_dom"/>
</dbReference>
<dbReference type="Proteomes" id="UP000257039">
    <property type="component" value="Unassembled WGS sequence"/>
</dbReference>
<dbReference type="EMBL" id="NDXW01000001">
    <property type="protein sequence ID" value="RDH44704.1"/>
    <property type="molecule type" value="Genomic_DNA"/>
</dbReference>
<evidence type="ECO:0000259" key="2">
    <source>
        <dbReference type="Pfam" id="PF01757"/>
    </source>
</evidence>
<feature type="transmembrane region" description="Helical" evidence="1">
    <location>
        <begin position="193"/>
        <end position="213"/>
    </location>
</feature>
<name>A0A4P9VQQ8_9GAMM</name>
<feature type="transmembrane region" description="Helical" evidence="1">
    <location>
        <begin position="259"/>
        <end position="280"/>
    </location>
</feature>
<comment type="caution">
    <text evidence="3">The sequence shown here is derived from an EMBL/GenBank/DDBJ whole genome shotgun (WGS) entry which is preliminary data.</text>
</comment>
<feature type="transmembrane region" description="Helical" evidence="1">
    <location>
        <begin position="49"/>
        <end position="74"/>
    </location>
</feature>
<keyword evidence="1" id="KW-0812">Transmembrane</keyword>
<feature type="transmembrane region" description="Helical" evidence="1">
    <location>
        <begin position="292"/>
        <end position="312"/>
    </location>
</feature>
<keyword evidence="1" id="KW-0472">Membrane</keyword>
<feature type="transmembrane region" description="Helical" evidence="1">
    <location>
        <begin position="225"/>
        <end position="247"/>
    </location>
</feature>
<accession>A0A4P9VQQ8</accession>
<dbReference type="GO" id="GO:0016747">
    <property type="term" value="F:acyltransferase activity, transferring groups other than amino-acyl groups"/>
    <property type="evidence" value="ECO:0007669"/>
    <property type="project" value="InterPro"/>
</dbReference>